<dbReference type="Proteomes" id="UP000594262">
    <property type="component" value="Unplaced"/>
</dbReference>
<proteinExistence type="predicted"/>
<accession>A0A7M5U8S3</accession>
<evidence type="ECO:0000256" key="5">
    <source>
        <dbReference type="ARBA" id="ARBA00022771"/>
    </source>
</evidence>
<evidence type="ECO:0000256" key="4">
    <source>
        <dbReference type="ARBA" id="ARBA00022723"/>
    </source>
</evidence>
<keyword evidence="2" id="KW-0808">Transferase</keyword>
<evidence type="ECO:0000256" key="8">
    <source>
        <dbReference type="ARBA" id="ARBA00022989"/>
    </source>
</evidence>
<evidence type="ECO:0000256" key="1">
    <source>
        <dbReference type="ARBA" id="ARBA00004141"/>
    </source>
</evidence>
<keyword evidence="3 10" id="KW-0812">Transmembrane</keyword>
<evidence type="ECO:0000313" key="12">
    <source>
        <dbReference type="EnsemblMetazoa" id="CLYHEMP007619.1"/>
    </source>
</evidence>
<name>A0A7M5U8S3_9CNID</name>
<dbReference type="OrthoDB" id="264354at2759"/>
<dbReference type="InterPro" id="IPR011016">
    <property type="entry name" value="Znf_RING-CH"/>
</dbReference>
<keyword evidence="4" id="KW-0479">Metal-binding</keyword>
<evidence type="ECO:0000256" key="6">
    <source>
        <dbReference type="ARBA" id="ARBA00022786"/>
    </source>
</evidence>
<feature type="transmembrane region" description="Helical" evidence="10">
    <location>
        <begin position="143"/>
        <end position="164"/>
    </location>
</feature>
<evidence type="ECO:0000313" key="13">
    <source>
        <dbReference type="Proteomes" id="UP000594262"/>
    </source>
</evidence>
<dbReference type="PANTHER" id="PTHR46065:SF3">
    <property type="entry name" value="FI20425P1"/>
    <property type="match status" value="1"/>
</dbReference>
<dbReference type="GO" id="GO:0008270">
    <property type="term" value="F:zinc ion binding"/>
    <property type="evidence" value="ECO:0007669"/>
    <property type="project" value="UniProtKB-KW"/>
</dbReference>
<keyword evidence="13" id="KW-1185">Reference proteome</keyword>
<dbReference type="Gene3D" id="3.30.40.10">
    <property type="entry name" value="Zinc/RING finger domain, C3HC4 (zinc finger)"/>
    <property type="match status" value="1"/>
</dbReference>
<dbReference type="PANTHER" id="PTHR46065">
    <property type="entry name" value="E3 UBIQUITIN-PROTEIN LIGASE MARCH 2/3 FAMILY MEMBER"/>
    <property type="match status" value="1"/>
</dbReference>
<dbReference type="PROSITE" id="PS51292">
    <property type="entry name" value="ZF_RING_CH"/>
    <property type="match status" value="1"/>
</dbReference>
<protein>
    <recommendedName>
        <fullName evidence="11">RING-CH-type domain-containing protein</fullName>
    </recommendedName>
</protein>
<dbReference type="GO" id="GO:0004842">
    <property type="term" value="F:ubiquitin-protein transferase activity"/>
    <property type="evidence" value="ECO:0007669"/>
    <property type="project" value="TreeGrafter"/>
</dbReference>
<feature type="transmembrane region" description="Helical" evidence="10">
    <location>
        <begin position="111"/>
        <end position="131"/>
    </location>
</feature>
<comment type="subcellular location">
    <subcellularLocation>
        <location evidence="1">Membrane</location>
        <topology evidence="1">Multi-pass membrane protein</topology>
    </subcellularLocation>
</comment>
<dbReference type="GO" id="GO:0016020">
    <property type="term" value="C:membrane"/>
    <property type="evidence" value="ECO:0007669"/>
    <property type="project" value="UniProtKB-SubCell"/>
</dbReference>
<keyword evidence="8 10" id="KW-1133">Transmembrane helix</keyword>
<evidence type="ECO:0000256" key="9">
    <source>
        <dbReference type="ARBA" id="ARBA00023136"/>
    </source>
</evidence>
<dbReference type="Pfam" id="PF12906">
    <property type="entry name" value="RINGv"/>
    <property type="match status" value="1"/>
</dbReference>
<feature type="domain" description="RING-CH-type" evidence="11">
    <location>
        <begin position="33"/>
        <end position="92"/>
    </location>
</feature>
<dbReference type="SMART" id="SM00744">
    <property type="entry name" value="RINGv"/>
    <property type="match status" value="1"/>
</dbReference>
<keyword evidence="5" id="KW-0863">Zinc-finger</keyword>
<dbReference type="GeneID" id="136808639"/>
<dbReference type="GO" id="GO:0016567">
    <property type="term" value="P:protein ubiquitination"/>
    <property type="evidence" value="ECO:0007669"/>
    <property type="project" value="TreeGrafter"/>
</dbReference>
<dbReference type="SUPFAM" id="SSF57850">
    <property type="entry name" value="RING/U-box"/>
    <property type="match status" value="1"/>
</dbReference>
<evidence type="ECO:0000256" key="10">
    <source>
        <dbReference type="SAM" id="Phobius"/>
    </source>
</evidence>
<evidence type="ECO:0000259" key="11">
    <source>
        <dbReference type="PROSITE" id="PS51292"/>
    </source>
</evidence>
<organism evidence="12 13">
    <name type="scientific">Clytia hemisphaerica</name>
    <dbReference type="NCBI Taxonomy" id="252671"/>
    <lineage>
        <taxon>Eukaryota</taxon>
        <taxon>Metazoa</taxon>
        <taxon>Cnidaria</taxon>
        <taxon>Hydrozoa</taxon>
        <taxon>Hydroidolina</taxon>
        <taxon>Leptothecata</taxon>
        <taxon>Obeliida</taxon>
        <taxon>Clytiidae</taxon>
        <taxon>Clytia</taxon>
    </lineage>
</organism>
<keyword evidence="9 10" id="KW-0472">Membrane</keyword>
<evidence type="ECO:0000256" key="3">
    <source>
        <dbReference type="ARBA" id="ARBA00022692"/>
    </source>
</evidence>
<dbReference type="InterPro" id="IPR013083">
    <property type="entry name" value="Znf_RING/FYVE/PHD"/>
</dbReference>
<evidence type="ECO:0000256" key="7">
    <source>
        <dbReference type="ARBA" id="ARBA00022833"/>
    </source>
</evidence>
<dbReference type="EnsemblMetazoa" id="CLYHEMT007619.1">
    <property type="protein sequence ID" value="CLYHEMP007619.1"/>
    <property type="gene ID" value="CLYHEMG007619"/>
</dbReference>
<evidence type="ECO:0000256" key="2">
    <source>
        <dbReference type="ARBA" id="ARBA00022679"/>
    </source>
</evidence>
<dbReference type="RefSeq" id="XP_066921289.1">
    <property type="nucleotide sequence ID" value="XM_067065188.1"/>
</dbReference>
<keyword evidence="6" id="KW-0833">Ubl conjugation pathway</keyword>
<reference evidence="12" key="1">
    <citation type="submission" date="2021-01" db="UniProtKB">
        <authorList>
            <consortium name="EnsemblMetazoa"/>
        </authorList>
    </citation>
    <scope>IDENTIFICATION</scope>
</reference>
<sequence length="192" mass="21934">MGPKLPSLDTDDLETQFHNNQPSFMFLAETSSQSSDSVSWCRICLCSGDEKLIAPCKCAGSSRYVHASCLVTWFKTSVKHQCELCMSDVKIRKINRPILLWRRPEDGPVPILLLIVNLMILSLMIVAISGYASDGCESTWCLVFYVIGGSLAVLLVLVLPRWFFKYKPYWKKWRALNQDWFIDGEEAERYPV</sequence>
<keyword evidence="7" id="KW-0862">Zinc</keyword>
<dbReference type="AlphaFoldDB" id="A0A7M5U8S3"/>